<proteinExistence type="predicted"/>
<evidence type="ECO:0000313" key="3">
    <source>
        <dbReference type="Proteomes" id="UP000434850"/>
    </source>
</evidence>
<sequence>MSEEQKLHDDLASIRSMMERSSKFISLSGLSGVLAGVYALIGAWLAYSILYPHGDFGGQREYLTNGVFDQDSIPDLLFTPIITQLIFIALAVLVASLTTGLALTRRNAKKKGQQLWGKTSKALLFQMTVPLLTGGAFIVVMLLKGYFGIVSPACLAFYGLALVGASAFTFNDVKYLGISEIILALFAAVMPGYGLLFWALGFGVLHIIYGAVMHFKYDR</sequence>
<feature type="transmembrane region" description="Helical" evidence="1">
    <location>
        <begin position="123"/>
        <end position="143"/>
    </location>
</feature>
<keyword evidence="1" id="KW-0472">Membrane</keyword>
<dbReference type="EMBL" id="WQLA01000002">
    <property type="protein sequence ID" value="MVN90391.1"/>
    <property type="molecule type" value="Genomic_DNA"/>
</dbReference>
<dbReference type="AlphaFoldDB" id="A0A6I4I5N9"/>
<keyword evidence="1" id="KW-1133">Transmembrane helix</keyword>
<feature type="transmembrane region" description="Helical" evidence="1">
    <location>
        <begin position="24"/>
        <end position="47"/>
    </location>
</feature>
<evidence type="ECO:0000256" key="1">
    <source>
        <dbReference type="SAM" id="Phobius"/>
    </source>
</evidence>
<comment type="caution">
    <text evidence="2">The sequence shown here is derived from an EMBL/GenBank/DDBJ whole genome shotgun (WGS) entry which is preliminary data.</text>
</comment>
<keyword evidence="3" id="KW-1185">Reference proteome</keyword>
<dbReference type="RefSeq" id="WP_157540185.1">
    <property type="nucleotide sequence ID" value="NZ_WQLA01000002.1"/>
</dbReference>
<protein>
    <submittedName>
        <fullName evidence="2">Uncharacterized protein</fullName>
    </submittedName>
</protein>
<name>A0A6I4I5N9_9SPHI</name>
<accession>A0A6I4I5N9</accession>
<feature type="transmembrane region" description="Helical" evidence="1">
    <location>
        <begin position="182"/>
        <end position="209"/>
    </location>
</feature>
<dbReference type="Proteomes" id="UP000434850">
    <property type="component" value="Unassembled WGS sequence"/>
</dbReference>
<reference evidence="2 3" key="1">
    <citation type="submission" date="2019-12" db="EMBL/GenBank/DDBJ databases">
        <title>Mucilaginibacter sp. HME9299 genome sequencing and assembly.</title>
        <authorList>
            <person name="Kang H."/>
            <person name="Kim H."/>
            <person name="Joh K."/>
        </authorList>
    </citation>
    <scope>NUCLEOTIDE SEQUENCE [LARGE SCALE GENOMIC DNA]</scope>
    <source>
        <strain evidence="2 3">HME9299</strain>
    </source>
</reference>
<feature type="transmembrane region" description="Helical" evidence="1">
    <location>
        <begin position="149"/>
        <end position="170"/>
    </location>
</feature>
<gene>
    <name evidence="2" type="ORF">GO816_04560</name>
</gene>
<dbReference type="OrthoDB" id="1120881at2"/>
<evidence type="ECO:0000313" key="2">
    <source>
        <dbReference type="EMBL" id="MVN90391.1"/>
    </source>
</evidence>
<organism evidence="2 3">
    <name type="scientific">Mucilaginibacter aquatilis</name>
    <dbReference type="NCBI Taxonomy" id="1517760"/>
    <lineage>
        <taxon>Bacteria</taxon>
        <taxon>Pseudomonadati</taxon>
        <taxon>Bacteroidota</taxon>
        <taxon>Sphingobacteriia</taxon>
        <taxon>Sphingobacteriales</taxon>
        <taxon>Sphingobacteriaceae</taxon>
        <taxon>Mucilaginibacter</taxon>
    </lineage>
</organism>
<feature type="transmembrane region" description="Helical" evidence="1">
    <location>
        <begin position="81"/>
        <end position="103"/>
    </location>
</feature>
<keyword evidence="1" id="KW-0812">Transmembrane</keyword>